<dbReference type="EMBL" id="LSRQ01003247">
    <property type="protein sequence ID" value="OAY72055.1"/>
    <property type="molecule type" value="Genomic_DNA"/>
</dbReference>
<sequence>MANKLCHVYGAVSVICHPKETTTSTSFFFRPSLAKERREKGKAPAMLRHIPRWRRPLRRRFSSDASHHHRNHRLREPRPPTPPPPLLHNPIASPSPSPSSRPLPLYAFAGTLVSSLAVACYLLSSSSSTQSERRAPIPDQIYSELEETLERSKGSVRRVLERMRQTGAAAAVLWRSLFSVLSSANQEVRSGFELRVAALVADIAAANAVRREAIVGAGGGAVVDWLLESVAGAGTGGERRGTQAEAARALAHLIADPGTCSAVLGRPRAVPNLLKFIFSFQPKRPKKNFKHSSLDGSDHYSGRSMLVAALMDIITSNCDSMDHSFRSLLPGNADMRDIAAAIEVVEHGGMQFGDHNSDNDDDDDGDIGIKGIGIKLLGGTTIMGFSGGNSISESQKPKYELELAAYNSRGLMLQENFVSYPKFEKLTSGTVPGLWDDLQREHVAVPFATWALANWALASNVNRSHIQELDCDGHAVMTALTASERTVKWHGCLVAHALLADQNLPSNHSVSDWSSSLLSTAFHASRSEDSPLAQLALSTILVSIERCNESKVVVREKGLDLMREISKLMEKQKDLQELISRVLDLLYTKDSPLSLEECQRWSGIVLRWIFGQFQSETTQLTAMRILSRILEDNGPAAIPISQGWLTMLLTEVLACNKISNSEGSSPPKPDKVKNQIEQSNIYSATQVANELASAVIKLAGIQSESEPESSDKLPLADFFSLEPFVAPLKSLKKGNLPKFDAADSALATLKAVKALAELCSEDAACQHKVSRYGVLFLLRRFLLGDDYEKLAANEAYDASRVLEAQEGNSAGSGDSSTSNPRDPSSIRVPPTMHLRRHAARAIAADEILREWLEDCASGRIPCNDVKLQSYCRSALLNIFCPEMVDMEGVSDEYPNMDGEYKRNCPQYGDMLFFLNPELPSYINSVRNHSGSADSHSSFPLNNECFEIENSNCSSSLTEGEVATKPTAPLLDIVFVHGIRGGPFNSWRIADNKSSTTSKAGLVESVDQEAGKEGTCWPREWLSVDFPHARLFTVKYKTNLTQWSGASLPLQEVSSMLLRKLIAAGIGSRPVVFITHSMGGLVVKQMLYHAKLNNFNKFLNNTVGIVFYSCPHFGSKLADVPCRMGLVFRPAPSIGELRSGSPRLVELNDFVRRLNNKGVLEVLSFSETKVTPIVEGYGGWALRMEIVPIESAYPGYGELVVLDATDHINSCKPVNRTDPSYSETLEFLKKLLPRLTGQP</sequence>
<dbReference type="Proteomes" id="UP000092600">
    <property type="component" value="Unassembled WGS sequence"/>
</dbReference>
<gene>
    <name evidence="2" type="ORF">ACMD2_22395</name>
</gene>
<feature type="region of interest" description="Disordered" evidence="1">
    <location>
        <begin position="806"/>
        <end position="830"/>
    </location>
</feature>
<dbReference type="SUPFAM" id="SSF53474">
    <property type="entry name" value="alpha/beta-Hydrolases"/>
    <property type="match status" value="1"/>
</dbReference>
<comment type="caution">
    <text evidence="2">The sequence shown here is derived from an EMBL/GenBank/DDBJ whole genome shotgun (WGS) entry which is preliminary data.</text>
</comment>
<proteinExistence type="predicted"/>
<dbReference type="Gene3D" id="1.25.10.10">
    <property type="entry name" value="Leucine-rich Repeat Variant"/>
    <property type="match status" value="1"/>
</dbReference>
<accession>A0A199V5B6</accession>
<dbReference type="InterPro" id="IPR016024">
    <property type="entry name" value="ARM-type_fold"/>
</dbReference>
<dbReference type="InterPro" id="IPR011989">
    <property type="entry name" value="ARM-like"/>
</dbReference>
<name>A0A199V5B6_ANACO</name>
<dbReference type="InterPro" id="IPR029058">
    <property type="entry name" value="AB_hydrolase_fold"/>
</dbReference>
<dbReference type="SUPFAM" id="SSF48371">
    <property type="entry name" value="ARM repeat"/>
    <property type="match status" value="1"/>
</dbReference>
<dbReference type="Gene3D" id="3.40.50.1820">
    <property type="entry name" value="alpha/beta hydrolase"/>
    <property type="match status" value="1"/>
</dbReference>
<feature type="compositionally biased region" description="Pro residues" evidence="1">
    <location>
        <begin position="79"/>
        <end position="98"/>
    </location>
</feature>
<evidence type="ECO:0000256" key="1">
    <source>
        <dbReference type="SAM" id="MobiDB-lite"/>
    </source>
</evidence>
<protein>
    <submittedName>
        <fullName evidence="2">Protein SERAC1</fullName>
    </submittedName>
</protein>
<evidence type="ECO:0000313" key="2">
    <source>
        <dbReference type="EMBL" id="OAY72055.1"/>
    </source>
</evidence>
<dbReference type="PANTHER" id="PTHR48202">
    <property type="entry name" value="ALPHA/BETA-HYDROLASES SUPERFAMILY PROTEIN"/>
    <property type="match status" value="1"/>
</dbReference>
<dbReference type="AlphaFoldDB" id="A0A199V5B6"/>
<feature type="compositionally biased region" description="Polar residues" evidence="1">
    <location>
        <begin position="806"/>
        <end position="822"/>
    </location>
</feature>
<dbReference type="PANTHER" id="PTHR48202:SF1">
    <property type="entry name" value="ALPHA_BETA-HYDROLASES SUPERFAMILY PROTEIN"/>
    <property type="match status" value="1"/>
</dbReference>
<evidence type="ECO:0000313" key="3">
    <source>
        <dbReference type="Proteomes" id="UP000092600"/>
    </source>
</evidence>
<reference evidence="2 3" key="1">
    <citation type="journal article" date="2016" name="DNA Res.">
        <title>The draft genome of MD-2 pineapple using hybrid error correction of long reads.</title>
        <authorList>
            <person name="Redwan R.M."/>
            <person name="Saidin A."/>
            <person name="Kumar S.V."/>
        </authorList>
    </citation>
    <scope>NUCLEOTIDE SEQUENCE [LARGE SCALE GENOMIC DNA]</scope>
    <source>
        <strain evidence="3">cv. MD2</strain>
        <tissue evidence="2">Leaf</tissue>
    </source>
</reference>
<organism evidence="2 3">
    <name type="scientific">Ananas comosus</name>
    <name type="common">Pineapple</name>
    <name type="synonym">Ananas ananas</name>
    <dbReference type="NCBI Taxonomy" id="4615"/>
    <lineage>
        <taxon>Eukaryota</taxon>
        <taxon>Viridiplantae</taxon>
        <taxon>Streptophyta</taxon>
        <taxon>Embryophyta</taxon>
        <taxon>Tracheophyta</taxon>
        <taxon>Spermatophyta</taxon>
        <taxon>Magnoliopsida</taxon>
        <taxon>Liliopsida</taxon>
        <taxon>Poales</taxon>
        <taxon>Bromeliaceae</taxon>
        <taxon>Bromelioideae</taxon>
        <taxon>Ananas</taxon>
    </lineage>
</organism>
<feature type="region of interest" description="Disordered" evidence="1">
    <location>
        <begin position="58"/>
        <end position="98"/>
    </location>
</feature>
<dbReference type="STRING" id="4615.A0A199V5B6"/>